<dbReference type="KEGG" id="vg:34567996"/>
<organism evidence="3 4">
    <name type="scientific">Pandoravirus dulcis</name>
    <dbReference type="NCBI Taxonomy" id="1349409"/>
    <lineage>
        <taxon>Viruses</taxon>
        <taxon>Pandoravirus</taxon>
    </lineage>
</organism>
<dbReference type="Proteomes" id="UP000201566">
    <property type="component" value="Segment"/>
</dbReference>
<dbReference type="EMBL" id="KC977570">
    <property type="protein sequence ID" value="ATE82581.1"/>
    <property type="molecule type" value="Genomic_DNA"/>
</dbReference>
<evidence type="ECO:0000313" key="3">
    <source>
        <dbReference type="EMBL" id="ATE82581.1"/>
    </source>
</evidence>
<reference evidence="3 4" key="1">
    <citation type="journal article" date="2013" name="Science">
        <title>Pandoraviruses: amoeba viruses with genomes up to 2.5 Mb reaching that of parasitic eukaryotes.</title>
        <authorList>
            <person name="Philippe N."/>
            <person name="Legendre M."/>
            <person name="Doutre G."/>
            <person name="Coute Y."/>
            <person name="Poirot O."/>
            <person name="Lescot M."/>
            <person name="Arslan D."/>
            <person name="Seltzer V."/>
            <person name="Bertaux L."/>
            <person name="Bruley C."/>
            <person name="Garin J."/>
            <person name="Claverie J.M."/>
            <person name="Abergel C."/>
        </authorList>
    </citation>
    <scope>NUCLEOTIDE SEQUENCE [LARGE SCALE GENOMIC DNA]</scope>
    <source>
        <strain evidence="3">Melbourne</strain>
    </source>
</reference>
<feature type="transmembrane region" description="Helical" evidence="2">
    <location>
        <begin position="42"/>
        <end position="64"/>
    </location>
</feature>
<keyword evidence="2" id="KW-0812">Transmembrane</keyword>
<evidence type="ECO:0000313" key="4">
    <source>
        <dbReference type="Proteomes" id="UP000201566"/>
    </source>
</evidence>
<feature type="compositionally biased region" description="Basic and acidic residues" evidence="1">
    <location>
        <begin position="93"/>
        <end position="103"/>
    </location>
</feature>
<accession>A0A291AU80</accession>
<dbReference type="GeneID" id="34567996"/>
<proteinExistence type="predicted"/>
<dbReference type="RefSeq" id="YP_009430290.1">
    <property type="nucleotide sequence ID" value="NC_021858.1"/>
</dbReference>
<evidence type="ECO:0000256" key="1">
    <source>
        <dbReference type="SAM" id="MobiDB-lite"/>
    </source>
</evidence>
<sequence length="103" mass="11123">MGTRQRGDGRATCRRRRLCRRGRGNDQVVGGSTDRPQASFRLVVVIAIITATTVTVLVVVAVAFEDEATASMATGATGDRQRKGEGANQGAAKRREEKIFRGF</sequence>
<feature type="region of interest" description="Disordered" evidence="1">
    <location>
        <begin position="71"/>
        <end position="103"/>
    </location>
</feature>
<keyword evidence="2" id="KW-1133">Transmembrane helix</keyword>
<name>A0A291AU80_9VIRU</name>
<protein>
    <submittedName>
        <fullName evidence="3">Uncharacterized protein</fullName>
    </submittedName>
</protein>
<keyword evidence="2" id="KW-0472">Membrane</keyword>
<evidence type="ECO:0000256" key="2">
    <source>
        <dbReference type="SAM" id="Phobius"/>
    </source>
</evidence>
<gene>
    <name evidence="3" type="ORF">pdul_cds_1060</name>
</gene>